<dbReference type="RefSeq" id="WP_252853313.1">
    <property type="nucleotide sequence ID" value="NZ_JAMXLR010000051.1"/>
</dbReference>
<protein>
    <submittedName>
        <fullName evidence="1">Uncharacterized protein</fullName>
    </submittedName>
</protein>
<comment type="caution">
    <text evidence="1">The sequence shown here is derived from an EMBL/GenBank/DDBJ whole genome shotgun (WGS) entry which is preliminary data.</text>
</comment>
<name>A0A9X2FBM8_9BACT</name>
<organism evidence="1 2">
    <name type="scientific">Aeoliella straminimaris</name>
    <dbReference type="NCBI Taxonomy" id="2954799"/>
    <lineage>
        <taxon>Bacteria</taxon>
        <taxon>Pseudomonadati</taxon>
        <taxon>Planctomycetota</taxon>
        <taxon>Planctomycetia</taxon>
        <taxon>Pirellulales</taxon>
        <taxon>Lacipirellulaceae</taxon>
        <taxon>Aeoliella</taxon>
    </lineage>
</organism>
<evidence type="ECO:0000313" key="1">
    <source>
        <dbReference type="EMBL" id="MCO6045203.1"/>
    </source>
</evidence>
<dbReference type="EMBL" id="JAMXLR010000051">
    <property type="protein sequence ID" value="MCO6045203.1"/>
    <property type="molecule type" value="Genomic_DNA"/>
</dbReference>
<reference evidence="1" key="1">
    <citation type="submission" date="2022-06" db="EMBL/GenBank/DDBJ databases">
        <title>Aeoliella straminimaris, a novel planctomycete from sediments.</title>
        <authorList>
            <person name="Vitorino I.R."/>
            <person name="Lage O.M."/>
        </authorList>
    </citation>
    <scope>NUCLEOTIDE SEQUENCE</scope>
    <source>
        <strain evidence="1">ICT_H6.2</strain>
    </source>
</reference>
<dbReference type="AlphaFoldDB" id="A0A9X2FBM8"/>
<accession>A0A9X2FBM8</accession>
<proteinExistence type="predicted"/>
<evidence type="ECO:0000313" key="2">
    <source>
        <dbReference type="Proteomes" id="UP001155241"/>
    </source>
</evidence>
<keyword evidence="2" id="KW-1185">Reference proteome</keyword>
<gene>
    <name evidence="1" type="ORF">NG895_14925</name>
</gene>
<sequence length="101" mass="11558">MDAKQLERMARQYRRDLWTPGEVVYQCFVAAGEREATSGVQALRDAVSRDEFRNLQAAARQVLDSMHPDAEWYGVGFVTPEVPPCITEIPRTFLEEMVTDH</sequence>
<dbReference type="Proteomes" id="UP001155241">
    <property type="component" value="Unassembled WGS sequence"/>
</dbReference>